<dbReference type="RefSeq" id="XP_003957546.1">
    <property type="nucleotide sequence ID" value="XM_003957497.1"/>
</dbReference>
<gene>
    <name evidence="1" type="primary">KAFR0E02580</name>
    <name evidence="1" type="ORF">KAFR_0E02580</name>
</gene>
<dbReference type="AlphaFoldDB" id="H2AVL1"/>
<keyword evidence="2" id="KW-1185">Reference proteome</keyword>
<dbReference type="HOGENOM" id="CLU_912354_0_0_1"/>
<dbReference type="EMBL" id="HE650825">
    <property type="protein sequence ID" value="CCF58411.1"/>
    <property type="molecule type" value="Genomic_DNA"/>
</dbReference>
<protein>
    <submittedName>
        <fullName evidence="1">Uncharacterized protein</fullName>
    </submittedName>
</protein>
<accession>H2AVL1</accession>
<proteinExistence type="predicted"/>
<name>H2AVL1_KAZAF</name>
<sequence>MSTCKNSQTKNEACNCIQCTCNYLAEELTKLLIQGCACNCGSFEGLASEEGCCSHSRYNQSSEKVLNLKHSEDCKCQETGRTCTKCHCPDSRFKDGNTESCKIPVTEIKKGGCSNCDCSQININNNYHSNYDNRNGKHVDCNGSQCECDTRTTSRCICCSNPKTKKCGCTGCKCFDCRCVHCFKGQCHCFDCKCSDCKCSDCKCSDCGCVHCFNSQSRCSDCKCSHCKCSDCKCSDCKSSHCSNNQCHCPDCKYTHHYNTHCRCVVCRCSHCECSSCICNEEKRPIPRFRPTNCRCSNFSCTNYE</sequence>
<dbReference type="InParanoid" id="H2AVL1"/>
<dbReference type="Proteomes" id="UP000005220">
    <property type="component" value="Chromosome 5"/>
</dbReference>
<reference evidence="1 2" key="1">
    <citation type="journal article" date="2011" name="Proc. Natl. Acad. Sci. U.S.A.">
        <title>Evolutionary erosion of yeast sex chromosomes by mating-type switching accidents.</title>
        <authorList>
            <person name="Gordon J.L."/>
            <person name="Armisen D."/>
            <person name="Proux-Wera E."/>
            <person name="Oheigeartaigh S.S."/>
            <person name="Byrne K.P."/>
            <person name="Wolfe K.H."/>
        </authorList>
    </citation>
    <scope>NUCLEOTIDE SEQUENCE [LARGE SCALE GENOMIC DNA]</scope>
    <source>
        <strain evidence="2">ATCC 22294 / BCRC 22015 / CBS 2517 / CECT 1963 / NBRC 1671 / NRRL Y-8276</strain>
    </source>
</reference>
<organism evidence="1 2">
    <name type="scientific">Kazachstania africana (strain ATCC 22294 / BCRC 22015 / CBS 2517 / CECT 1963 / NBRC 1671 / NRRL Y-8276)</name>
    <name type="common">Yeast</name>
    <name type="synonym">Kluyveromyces africanus</name>
    <dbReference type="NCBI Taxonomy" id="1071382"/>
    <lineage>
        <taxon>Eukaryota</taxon>
        <taxon>Fungi</taxon>
        <taxon>Dikarya</taxon>
        <taxon>Ascomycota</taxon>
        <taxon>Saccharomycotina</taxon>
        <taxon>Saccharomycetes</taxon>
        <taxon>Saccharomycetales</taxon>
        <taxon>Saccharomycetaceae</taxon>
        <taxon>Kazachstania</taxon>
    </lineage>
</organism>
<evidence type="ECO:0000313" key="1">
    <source>
        <dbReference type="EMBL" id="CCF58411.1"/>
    </source>
</evidence>
<dbReference type="GeneID" id="13883148"/>
<evidence type="ECO:0000313" key="2">
    <source>
        <dbReference type="Proteomes" id="UP000005220"/>
    </source>
</evidence>
<dbReference type="KEGG" id="kaf:KAFR_0E02580"/>